<dbReference type="OrthoDB" id="4759848at2"/>
<organism evidence="1 2">
    <name type="scientific">Mycobacterium palustre</name>
    <dbReference type="NCBI Taxonomy" id="153971"/>
    <lineage>
        <taxon>Bacteria</taxon>
        <taxon>Bacillati</taxon>
        <taxon>Actinomycetota</taxon>
        <taxon>Actinomycetes</taxon>
        <taxon>Mycobacteriales</taxon>
        <taxon>Mycobacteriaceae</taxon>
        <taxon>Mycobacterium</taxon>
        <taxon>Mycobacterium simiae complex</taxon>
    </lineage>
</organism>
<protein>
    <submittedName>
        <fullName evidence="1">Uncharacterized protein</fullName>
    </submittedName>
</protein>
<gene>
    <name evidence="1" type="ORF">AWC19_18930</name>
</gene>
<evidence type="ECO:0000313" key="2">
    <source>
        <dbReference type="Proteomes" id="UP000193529"/>
    </source>
</evidence>
<dbReference type="EMBL" id="LQPJ01000136">
    <property type="protein sequence ID" value="ORW18842.1"/>
    <property type="molecule type" value="Genomic_DNA"/>
</dbReference>
<dbReference type="AlphaFoldDB" id="A0A1X1Z678"/>
<evidence type="ECO:0000313" key="1">
    <source>
        <dbReference type="EMBL" id="ORW18842.1"/>
    </source>
</evidence>
<dbReference type="SUPFAM" id="SSF51182">
    <property type="entry name" value="RmlC-like cupins"/>
    <property type="match status" value="1"/>
</dbReference>
<reference evidence="1 2" key="1">
    <citation type="submission" date="2016-01" db="EMBL/GenBank/DDBJ databases">
        <title>The new phylogeny of the genus Mycobacterium.</title>
        <authorList>
            <person name="Tarcisio F."/>
            <person name="Conor M."/>
            <person name="Antonella G."/>
            <person name="Elisabetta G."/>
            <person name="Giulia F.S."/>
            <person name="Sara T."/>
            <person name="Anna F."/>
            <person name="Clotilde B."/>
            <person name="Roberto B."/>
            <person name="Veronica D.S."/>
            <person name="Fabio R."/>
            <person name="Monica P."/>
            <person name="Olivier J."/>
            <person name="Enrico T."/>
            <person name="Nicola S."/>
        </authorList>
    </citation>
    <scope>NUCLEOTIDE SEQUENCE [LARGE SCALE GENOMIC DNA]</scope>
    <source>
        <strain evidence="1 2">DSM 44572</strain>
    </source>
</reference>
<dbReference type="InterPro" id="IPR014710">
    <property type="entry name" value="RmlC-like_jellyroll"/>
</dbReference>
<dbReference type="Proteomes" id="UP000193529">
    <property type="component" value="Unassembled WGS sequence"/>
</dbReference>
<accession>A0A1X1Z678</accession>
<comment type="caution">
    <text evidence="1">The sequence shown here is derived from an EMBL/GenBank/DDBJ whole genome shotgun (WGS) entry which is preliminary data.</text>
</comment>
<dbReference type="InterPro" id="IPR011051">
    <property type="entry name" value="RmlC_Cupin_sf"/>
</dbReference>
<dbReference type="RefSeq" id="WP_085080640.1">
    <property type="nucleotide sequence ID" value="NZ_JACKRZ010000326.1"/>
</dbReference>
<keyword evidence="2" id="KW-1185">Reference proteome</keyword>
<proteinExistence type="predicted"/>
<sequence length="346" mass="39063">MKLDDLCELFDRQAFPDANAREHPDKDAVLAARAAVTAAVRDDHFLVDCLAYELTRLEQRRGLRPGLVPFFTVPGFGIRFAFGYWPPGRNAGAHEHTAWTITGVCHNELIVETYDRDESYRRQTLVPKNRFDAPAGQVGFIYEPCIHDPRNPTDRWSLSLHVSSPRDGEQLADQERCLPILDNFAARRRTGPDEPYDEVIAARRRQLKIRAIAQYLAQVEAVPVVDLLERCVRQSSLSTRRFIHGLGRTDVTNAGPPTARTPTRAHEKLVLDYRETGDFVALGVVTPRGWVEEFAVSRIAREAIDFCVRTPRFEVRDLPGSLTDEERWAIAEVLEESALFTADASG</sequence>
<dbReference type="Gene3D" id="2.60.120.10">
    <property type="entry name" value="Jelly Rolls"/>
    <property type="match status" value="1"/>
</dbReference>
<name>A0A1X1Z678_9MYCO</name>